<accession>A0A9D3NBY4</accession>
<feature type="compositionally biased region" description="Polar residues" evidence="1">
    <location>
        <begin position="33"/>
        <end position="47"/>
    </location>
</feature>
<evidence type="ECO:0000313" key="3">
    <source>
        <dbReference type="Proteomes" id="UP000824219"/>
    </source>
</evidence>
<keyword evidence="3" id="KW-1185">Reference proteome</keyword>
<protein>
    <submittedName>
        <fullName evidence="2">Uncharacterized protein</fullName>
    </submittedName>
</protein>
<feature type="region of interest" description="Disordered" evidence="1">
    <location>
        <begin position="33"/>
        <end position="80"/>
    </location>
</feature>
<dbReference type="AlphaFoldDB" id="A0A9D3NBY4"/>
<sequence length="80" mass="8354">MSESIKLGPCRVSGSEPELLTVPGTCWNRAALQTSGDASRTKSNAFQSAKGRGVPDDFLTRTKEPKPAGGTGQDESTGKT</sequence>
<evidence type="ECO:0000256" key="1">
    <source>
        <dbReference type="SAM" id="MobiDB-lite"/>
    </source>
</evidence>
<reference evidence="2 3" key="1">
    <citation type="submission" date="2021-06" db="EMBL/GenBank/DDBJ databases">
        <title>Chromosome-level genome assembly of the red-tail catfish (Hemibagrus wyckioides).</title>
        <authorList>
            <person name="Shao F."/>
        </authorList>
    </citation>
    <scope>NUCLEOTIDE SEQUENCE [LARGE SCALE GENOMIC DNA]</scope>
    <source>
        <strain evidence="2">EC202008001</strain>
        <tissue evidence="2">Blood</tissue>
    </source>
</reference>
<dbReference type="EMBL" id="JAHKSW010000020">
    <property type="protein sequence ID" value="KAG7319936.1"/>
    <property type="molecule type" value="Genomic_DNA"/>
</dbReference>
<proteinExistence type="predicted"/>
<gene>
    <name evidence="2" type="ORF">KOW79_017079</name>
</gene>
<comment type="caution">
    <text evidence="2">The sequence shown here is derived from an EMBL/GenBank/DDBJ whole genome shotgun (WGS) entry which is preliminary data.</text>
</comment>
<dbReference type="Proteomes" id="UP000824219">
    <property type="component" value="Linkage Group LG20"/>
</dbReference>
<name>A0A9D3NBY4_9TELE</name>
<feature type="compositionally biased region" description="Basic and acidic residues" evidence="1">
    <location>
        <begin position="53"/>
        <end position="66"/>
    </location>
</feature>
<evidence type="ECO:0000313" key="2">
    <source>
        <dbReference type="EMBL" id="KAG7319936.1"/>
    </source>
</evidence>
<organism evidence="2 3">
    <name type="scientific">Hemibagrus wyckioides</name>
    <dbReference type="NCBI Taxonomy" id="337641"/>
    <lineage>
        <taxon>Eukaryota</taxon>
        <taxon>Metazoa</taxon>
        <taxon>Chordata</taxon>
        <taxon>Craniata</taxon>
        <taxon>Vertebrata</taxon>
        <taxon>Euteleostomi</taxon>
        <taxon>Actinopterygii</taxon>
        <taxon>Neopterygii</taxon>
        <taxon>Teleostei</taxon>
        <taxon>Ostariophysi</taxon>
        <taxon>Siluriformes</taxon>
        <taxon>Bagridae</taxon>
        <taxon>Hemibagrus</taxon>
    </lineage>
</organism>